<accession>A0A2U3L0T6</accession>
<protein>
    <recommendedName>
        <fullName evidence="1">IPT/TIG domain-containing protein</fullName>
    </recommendedName>
</protein>
<dbReference type="InterPro" id="IPR013783">
    <property type="entry name" value="Ig-like_fold"/>
</dbReference>
<proteinExistence type="predicted"/>
<dbReference type="Pfam" id="PF01833">
    <property type="entry name" value="TIG"/>
    <property type="match status" value="1"/>
</dbReference>
<gene>
    <name evidence="2" type="ORF">SBA1_60046</name>
</gene>
<feature type="domain" description="IPT/TIG" evidence="1">
    <location>
        <begin position="29"/>
        <end position="98"/>
    </location>
</feature>
<dbReference type="InterPro" id="IPR011042">
    <property type="entry name" value="6-blade_b-propeller_TolB-like"/>
</dbReference>
<name>A0A2U3L0T6_9BACT</name>
<evidence type="ECO:0000313" key="2">
    <source>
        <dbReference type="EMBL" id="SPF45492.1"/>
    </source>
</evidence>
<dbReference type="SUPFAM" id="SSF81296">
    <property type="entry name" value="E set domains"/>
    <property type="match status" value="1"/>
</dbReference>
<dbReference type="PANTHER" id="PTHR47572:SF4">
    <property type="entry name" value="LACTONASE DRP35"/>
    <property type="match status" value="1"/>
</dbReference>
<dbReference type="Proteomes" id="UP000238701">
    <property type="component" value="Unassembled WGS sequence"/>
</dbReference>
<dbReference type="PANTHER" id="PTHR47572">
    <property type="entry name" value="LIPOPROTEIN-RELATED"/>
    <property type="match status" value="1"/>
</dbReference>
<dbReference type="InterPro" id="IPR051262">
    <property type="entry name" value="SMP-30/CGR1_Lactonase"/>
</dbReference>
<evidence type="ECO:0000259" key="1">
    <source>
        <dbReference type="Pfam" id="PF01833"/>
    </source>
</evidence>
<dbReference type="EMBL" id="OMOD01000155">
    <property type="protein sequence ID" value="SPF45492.1"/>
    <property type="molecule type" value="Genomic_DNA"/>
</dbReference>
<sequence length="364" mass="38380">MLGLATLCSVFLMSLSDRILGRKNVNGGPRIDAIVPALALAGGEIRITGSGLRPRELVRPKVRFGDVEGSVVVSSDAFLVARVPEGATSGALVVATDGHVSNAQPVKVAVPIAENLHPVTNPALDAEGNLYVTFSGSRGQKVPVAIFKIDTNYTVKPFVVEMMNATSMAFDRQGMLYASSRYDGAVYRVAPNGSMTTYAEGMGVATGIAFDREQNLYVGDRSGTIFKISRDQQVFVFATLEPSVSAYHLAFNAHGDLFVTGPTTSSFDHVYKIAPNGTVSTFYKGLGRPQGLAFDGEGNLYVAASLAGKRGIVKITPDGKATLEVAGHGLVGLAFAPGRSVVLATTDAVHHLAWNIQGLPLLPE</sequence>
<dbReference type="InterPro" id="IPR002909">
    <property type="entry name" value="IPT_dom"/>
</dbReference>
<dbReference type="Gene3D" id="2.120.10.30">
    <property type="entry name" value="TolB, C-terminal domain"/>
    <property type="match status" value="1"/>
</dbReference>
<dbReference type="AlphaFoldDB" id="A0A2U3L0T6"/>
<dbReference type="Gene3D" id="2.60.40.10">
    <property type="entry name" value="Immunoglobulins"/>
    <property type="match status" value="1"/>
</dbReference>
<evidence type="ECO:0000313" key="3">
    <source>
        <dbReference type="Proteomes" id="UP000238701"/>
    </source>
</evidence>
<organism evidence="2 3">
    <name type="scientific">Candidatus Sulfotelmatobacter kueseliae</name>
    <dbReference type="NCBI Taxonomy" id="2042962"/>
    <lineage>
        <taxon>Bacteria</taxon>
        <taxon>Pseudomonadati</taxon>
        <taxon>Acidobacteriota</taxon>
        <taxon>Terriglobia</taxon>
        <taxon>Terriglobales</taxon>
        <taxon>Candidatus Korobacteraceae</taxon>
        <taxon>Candidatus Sulfotelmatobacter</taxon>
    </lineage>
</organism>
<reference evidence="3" key="1">
    <citation type="submission" date="2018-02" db="EMBL/GenBank/DDBJ databases">
        <authorList>
            <person name="Hausmann B."/>
        </authorList>
    </citation>
    <scope>NUCLEOTIDE SEQUENCE [LARGE SCALE GENOMIC DNA]</scope>
    <source>
        <strain evidence="3">Peat soil MAG SbA1</strain>
    </source>
</reference>
<dbReference type="SUPFAM" id="SSF63829">
    <property type="entry name" value="Calcium-dependent phosphotriesterase"/>
    <property type="match status" value="1"/>
</dbReference>
<dbReference type="InterPro" id="IPR014756">
    <property type="entry name" value="Ig_E-set"/>
</dbReference>